<dbReference type="KEGG" id="tet:TTHERM_000124079"/>
<dbReference type="InParanoid" id="W7X8W7"/>
<protein>
    <submittedName>
        <fullName evidence="2">Transmembrane protein, putative</fullName>
    </submittedName>
</protein>
<evidence type="ECO:0000256" key="1">
    <source>
        <dbReference type="SAM" id="Phobius"/>
    </source>
</evidence>
<reference evidence="3" key="1">
    <citation type="journal article" date="2006" name="PLoS Biol.">
        <title>Macronuclear genome sequence of the ciliate Tetrahymena thermophila, a model eukaryote.</title>
        <authorList>
            <person name="Eisen J.A."/>
            <person name="Coyne R.S."/>
            <person name="Wu M."/>
            <person name="Wu D."/>
            <person name="Thiagarajan M."/>
            <person name="Wortman J.R."/>
            <person name="Badger J.H."/>
            <person name="Ren Q."/>
            <person name="Amedeo P."/>
            <person name="Jones K.M."/>
            <person name="Tallon L.J."/>
            <person name="Delcher A.L."/>
            <person name="Salzberg S.L."/>
            <person name="Silva J.C."/>
            <person name="Haas B.J."/>
            <person name="Majoros W.H."/>
            <person name="Farzad M."/>
            <person name="Carlton J.M."/>
            <person name="Smith R.K. Jr."/>
            <person name="Garg J."/>
            <person name="Pearlman R.E."/>
            <person name="Karrer K.M."/>
            <person name="Sun L."/>
            <person name="Manning G."/>
            <person name="Elde N.C."/>
            <person name="Turkewitz A.P."/>
            <person name="Asai D.J."/>
            <person name="Wilkes D.E."/>
            <person name="Wang Y."/>
            <person name="Cai H."/>
            <person name="Collins K."/>
            <person name="Stewart B.A."/>
            <person name="Lee S.R."/>
            <person name="Wilamowska K."/>
            <person name="Weinberg Z."/>
            <person name="Ruzzo W.L."/>
            <person name="Wloga D."/>
            <person name="Gaertig J."/>
            <person name="Frankel J."/>
            <person name="Tsao C.-C."/>
            <person name="Gorovsky M.A."/>
            <person name="Keeling P.J."/>
            <person name="Waller R.F."/>
            <person name="Patron N.J."/>
            <person name="Cherry J.M."/>
            <person name="Stover N.A."/>
            <person name="Krieger C.J."/>
            <person name="del Toro C."/>
            <person name="Ryder H.F."/>
            <person name="Williamson S.C."/>
            <person name="Barbeau R.A."/>
            <person name="Hamilton E.P."/>
            <person name="Orias E."/>
        </authorList>
    </citation>
    <scope>NUCLEOTIDE SEQUENCE [LARGE SCALE GENOMIC DNA]</scope>
    <source>
        <strain evidence="3">SB210</strain>
    </source>
</reference>
<accession>W7X8W7</accession>
<dbReference type="GeneID" id="24437381"/>
<dbReference type="AlphaFoldDB" id="W7X8W7"/>
<gene>
    <name evidence="2" type="ORF">TTHERM_000124079</name>
</gene>
<keyword evidence="3" id="KW-1185">Reference proteome</keyword>
<sequence>MKMNSCYKIINLQKSQDACAIQYGDLFINRFDLEQIVSFFYFFATLKIISTNKIEAVDIFVSIIFLLQIQQVIHKISFYNQICLVESVLLSLSYKNIIFQFILAYSIFFMISSILFCQNKLFFMAQQVFFYIRIPIFLLTLPSLRVQLHYLYY</sequence>
<keyword evidence="1" id="KW-0472">Membrane</keyword>
<name>W7X8W7_TETTS</name>
<feature type="transmembrane region" description="Helical" evidence="1">
    <location>
        <begin position="128"/>
        <end position="148"/>
    </location>
</feature>
<dbReference type="RefSeq" id="XP_012651737.1">
    <property type="nucleotide sequence ID" value="XM_012796283.1"/>
</dbReference>
<evidence type="ECO:0000313" key="2">
    <source>
        <dbReference type="EMBL" id="EWS75815.1"/>
    </source>
</evidence>
<keyword evidence="1" id="KW-1133">Transmembrane helix</keyword>
<evidence type="ECO:0000313" key="3">
    <source>
        <dbReference type="Proteomes" id="UP000009168"/>
    </source>
</evidence>
<dbReference type="EMBL" id="GG662798">
    <property type="protein sequence ID" value="EWS75815.1"/>
    <property type="molecule type" value="Genomic_DNA"/>
</dbReference>
<keyword evidence="1 2" id="KW-0812">Transmembrane</keyword>
<feature type="transmembrane region" description="Helical" evidence="1">
    <location>
        <begin position="97"/>
        <end position="116"/>
    </location>
</feature>
<dbReference type="Proteomes" id="UP000009168">
    <property type="component" value="Unassembled WGS sequence"/>
</dbReference>
<feature type="transmembrane region" description="Helical" evidence="1">
    <location>
        <begin position="56"/>
        <end position="77"/>
    </location>
</feature>
<proteinExistence type="predicted"/>
<organism evidence="2 3">
    <name type="scientific">Tetrahymena thermophila (strain SB210)</name>
    <dbReference type="NCBI Taxonomy" id="312017"/>
    <lineage>
        <taxon>Eukaryota</taxon>
        <taxon>Sar</taxon>
        <taxon>Alveolata</taxon>
        <taxon>Ciliophora</taxon>
        <taxon>Intramacronucleata</taxon>
        <taxon>Oligohymenophorea</taxon>
        <taxon>Hymenostomatida</taxon>
        <taxon>Tetrahymenina</taxon>
        <taxon>Tetrahymenidae</taxon>
        <taxon>Tetrahymena</taxon>
    </lineage>
</organism>